<dbReference type="PANTHER" id="PTHR36558:SF1">
    <property type="entry name" value="RESTRICTION ENDONUCLEASE DOMAIN-CONTAINING PROTEIN-RELATED"/>
    <property type="match status" value="1"/>
</dbReference>
<dbReference type="InterPro" id="IPR012296">
    <property type="entry name" value="Nuclease_put_TT1808"/>
</dbReference>
<dbReference type="Gene3D" id="3.90.1570.10">
    <property type="entry name" value="tt1808, chain A"/>
    <property type="match status" value="1"/>
</dbReference>
<dbReference type="OrthoDB" id="26750at2"/>
<sequence>MSRPAEQFITAADYLALERKAETKSEYLNGHIYAMSGASRSHNRITINLVAMLHSRLKGKPCEPFAGDMRVKVNPTGLYTYPDLVVACGESRFDDQQLDTLLNPTVIIEVLSESTAAYDRGDKFAHYRALESLTDYVLVAQDKPCIEHYRRQANGQWLYSAADGLDAQVEIATIGYGLPLAEVYERVVFPDSSENIHPRIGG</sequence>
<dbReference type="PANTHER" id="PTHR36558">
    <property type="entry name" value="GLR1098 PROTEIN"/>
    <property type="match status" value="1"/>
</dbReference>
<dbReference type="SUPFAM" id="SSF52980">
    <property type="entry name" value="Restriction endonuclease-like"/>
    <property type="match status" value="1"/>
</dbReference>
<dbReference type="AlphaFoldDB" id="A0A7U7GF22"/>
<dbReference type="EMBL" id="CBTK010000295">
    <property type="protein sequence ID" value="CDH47200.1"/>
    <property type="molecule type" value="Genomic_DNA"/>
</dbReference>
<reference evidence="2 3" key="1">
    <citation type="journal article" date="2014" name="ISME J.">
        <title>Candidatus Competibacter-lineage genomes retrieved from metagenomes reveal functional metabolic diversity.</title>
        <authorList>
            <person name="McIlroy S.J."/>
            <person name="Albertsen M."/>
            <person name="Andresen E.K."/>
            <person name="Saunders A.M."/>
            <person name="Kristiansen R."/>
            <person name="Stokholm-Bjerregaard M."/>
            <person name="Nielsen K.L."/>
            <person name="Nielsen P.H."/>
        </authorList>
    </citation>
    <scope>NUCLEOTIDE SEQUENCE [LARGE SCALE GENOMIC DNA]</scope>
    <source>
        <strain evidence="2 3">Run_B_J11</strain>
    </source>
</reference>
<accession>A0A7U7GF22</accession>
<keyword evidence="3" id="KW-1185">Reference proteome</keyword>
<comment type="caution">
    <text evidence="2">The sequence shown here is derived from an EMBL/GenBank/DDBJ whole genome shotgun (WGS) entry which is preliminary data.</text>
</comment>
<evidence type="ECO:0000313" key="3">
    <source>
        <dbReference type="Proteomes" id="UP000019184"/>
    </source>
</evidence>
<gene>
    <name evidence="2" type="ORF">BN874_770050</name>
</gene>
<dbReference type="InterPro" id="IPR011335">
    <property type="entry name" value="Restrct_endonuc-II-like"/>
</dbReference>
<dbReference type="CDD" id="cd06260">
    <property type="entry name" value="DUF820-like"/>
    <property type="match status" value="1"/>
</dbReference>
<dbReference type="RefSeq" id="WP_034435944.1">
    <property type="nucleotide sequence ID" value="NZ_CBTK010000295.1"/>
</dbReference>
<evidence type="ECO:0000313" key="2">
    <source>
        <dbReference type="EMBL" id="CDH47200.1"/>
    </source>
</evidence>
<dbReference type="InterPro" id="IPR008538">
    <property type="entry name" value="Uma2"/>
</dbReference>
<name>A0A7U7GF22_9GAMM</name>
<dbReference type="Pfam" id="PF05685">
    <property type="entry name" value="Uma2"/>
    <property type="match status" value="1"/>
</dbReference>
<proteinExistence type="predicted"/>
<feature type="domain" description="Putative restriction endonuclease" evidence="1">
    <location>
        <begin position="12"/>
        <end position="169"/>
    </location>
</feature>
<organism evidence="2 3">
    <name type="scientific">Candidatus Contendobacter odensis Run_B_J11</name>
    <dbReference type="NCBI Taxonomy" id="1400861"/>
    <lineage>
        <taxon>Bacteria</taxon>
        <taxon>Pseudomonadati</taxon>
        <taxon>Pseudomonadota</taxon>
        <taxon>Gammaproteobacteria</taxon>
        <taxon>Candidatus Competibacteraceae</taxon>
        <taxon>Candidatus Contendibacter</taxon>
    </lineage>
</organism>
<dbReference type="Proteomes" id="UP000019184">
    <property type="component" value="Unassembled WGS sequence"/>
</dbReference>
<evidence type="ECO:0000259" key="1">
    <source>
        <dbReference type="Pfam" id="PF05685"/>
    </source>
</evidence>
<protein>
    <recommendedName>
        <fullName evidence="1">Putative restriction endonuclease domain-containing protein</fullName>
    </recommendedName>
</protein>